<dbReference type="Proteomes" id="UP000095860">
    <property type="component" value="Segment"/>
</dbReference>
<keyword evidence="12" id="KW-0261">Viral envelope protein</keyword>
<evidence type="ECO:0000313" key="21">
    <source>
        <dbReference type="EMBL" id="AEI00302.1"/>
    </source>
</evidence>
<keyword evidence="15 18" id="KW-0472">Membrane</keyword>
<evidence type="ECO:0000259" key="19">
    <source>
        <dbReference type="Pfam" id="PF02480"/>
    </source>
</evidence>
<name>F8TC91_9ALPH</name>
<keyword evidence="23" id="KW-1185">Reference proteome</keyword>
<proteinExistence type="inferred from homology"/>
<keyword evidence="8 18" id="KW-0812">Transmembrane</keyword>
<dbReference type="InterPro" id="IPR036179">
    <property type="entry name" value="Ig-like_dom_sf"/>
</dbReference>
<dbReference type="EMBL" id="MH939248">
    <property type="protein sequence ID" value="QEY02236.1"/>
    <property type="molecule type" value="Genomic_DNA"/>
</dbReference>
<keyword evidence="11" id="KW-1043">Host membrane</keyword>
<evidence type="ECO:0000313" key="22">
    <source>
        <dbReference type="EMBL" id="QEY02236.1"/>
    </source>
</evidence>
<dbReference type="InterPro" id="IPR003404">
    <property type="entry name" value="Herpes_glycopE_Fc"/>
</dbReference>
<dbReference type="GeneID" id="80532853"/>
<keyword evidence="14" id="KW-1031">Host cell junction</keyword>
<gene>
    <name evidence="21" type="primary">US8</name>
</gene>
<evidence type="ECO:0000256" key="1">
    <source>
        <dbReference type="ARBA" id="ARBA00004136"/>
    </source>
</evidence>
<dbReference type="InterPro" id="IPR013783">
    <property type="entry name" value="Ig-like_fold"/>
</dbReference>
<dbReference type="EMBL" id="HQ840738">
    <property type="protein sequence ID" value="AEI00302.1"/>
    <property type="molecule type" value="Genomic_DNA"/>
</dbReference>
<dbReference type="Pfam" id="PF20418">
    <property type="entry name" value="Herpes_gE_N"/>
    <property type="match status" value="1"/>
</dbReference>
<evidence type="ECO:0000256" key="13">
    <source>
        <dbReference type="ARBA" id="ARBA00022989"/>
    </source>
</evidence>
<dbReference type="Pfam" id="PF02480">
    <property type="entry name" value="Herpes_gE"/>
    <property type="match status" value="1"/>
</dbReference>
<dbReference type="GO" id="GO:0044177">
    <property type="term" value="C:host cell Golgi apparatus"/>
    <property type="evidence" value="ECO:0007669"/>
    <property type="project" value="UniProtKB-SubCell"/>
</dbReference>
<comment type="function">
    <text evidence="17">In epithelial cells, the heterodimer gE/gI is required for the cell-to-cell spread of the virus, by sorting nascent virions to cell junctions. Once the virus reaches the cell junctions, virus particles can spread to adjacent cells extremely rapidly through interactions with cellular receptors that accumulate at these junctions. Implicated in basolateral spread in polarized cells. In neuronal cells, gE/gI is essential for the anterograde spread of the infection throughout the host nervous system. Together with US9, the heterodimer gE/gI is involved in the sorting and transport of viral structural components toward axon tips.</text>
</comment>
<dbReference type="GO" id="GO:0019031">
    <property type="term" value="C:viral envelope"/>
    <property type="evidence" value="ECO:0007669"/>
    <property type="project" value="UniProtKB-KW"/>
</dbReference>
<evidence type="ECO:0000256" key="16">
    <source>
        <dbReference type="ARBA" id="ARBA00023180"/>
    </source>
</evidence>
<evidence type="ECO:0000256" key="12">
    <source>
        <dbReference type="ARBA" id="ARBA00022879"/>
    </source>
</evidence>
<evidence type="ECO:0000256" key="2">
    <source>
        <dbReference type="ARBA" id="ARBA00004315"/>
    </source>
</evidence>
<comment type="subcellular location">
    <subcellularLocation>
        <location evidence="1">Host Golgi apparatus</location>
    </subcellularLocation>
    <subcellularLocation>
        <location evidence="2">Host cell junction</location>
    </subcellularLocation>
    <subcellularLocation>
        <location evidence="3">Host cell membrane</location>
        <topology evidence="3">Single-pass type I membrane protein</topology>
    </subcellularLocation>
    <subcellularLocation>
        <location evidence="4">Virion membrane</location>
        <topology evidence="4">Single-pass type I membrane protein</topology>
    </subcellularLocation>
</comment>
<evidence type="ECO:0000313" key="23">
    <source>
        <dbReference type="Proteomes" id="UP000095860"/>
    </source>
</evidence>
<keyword evidence="9" id="KW-1040">Host Golgi apparatus</keyword>
<accession>F8TC91</accession>
<evidence type="ECO:0000256" key="10">
    <source>
        <dbReference type="ARBA" id="ARBA00022844"/>
    </source>
</evidence>
<dbReference type="SUPFAM" id="SSF48726">
    <property type="entry name" value="Immunoglobulin"/>
    <property type="match status" value="1"/>
</dbReference>
<evidence type="ECO:0000256" key="9">
    <source>
        <dbReference type="ARBA" id="ARBA00022812"/>
    </source>
</evidence>
<evidence type="ECO:0000256" key="15">
    <source>
        <dbReference type="ARBA" id="ARBA00023136"/>
    </source>
</evidence>
<dbReference type="InterPro" id="IPR046463">
    <property type="entry name" value="Herpes_gE_N"/>
</dbReference>
<organism evidence="21 23">
    <name type="scientific">Gallid alphaherpesvirus 3</name>
    <dbReference type="NCBI Taxonomy" id="35250"/>
    <lineage>
        <taxon>Viruses</taxon>
        <taxon>Duplodnaviria</taxon>
        <taxon>Heunggongvirae</taxon>
        <taxon>Peploviricota</taxon>
        <taxon>Herviviricetes</taxon>
        <taxon>Herpesvirales</taxon>
        <taxon>Orthoherpesviridae</taxon>
        <taxon>Alphaherpesvirinae</taxon>
        <taxon>Mardivirus</taxon>
        <taxon>Mardivirus gallidalpha3</taxon>
    </lineage>
</organism>
<dbReference type="GO" id="GO:0055036">
    <property type="term" value="C:virion membrane"/>
    <property type="evidence" value="ECO:0007669"/>
    <property type="project" value="UniProtKB-SubCell"/>
</dbReference>
<dbReference type="GO" id="GO:0044156">
    <property type="term" value="C:host cell junction"/>
    <property type="evidence" value="ECO:0007669"/>
    <property type="project" value="UniProtKB-SubCell"/>
</dbReference>
<evidence type="ECO:0000256" key="6">
    <source>
        <dbReference type="ARBA" id="ARBA00013988"/>
    </source>
</evidence>
<evidence type="ECO:0000256" key="4">
    <source>
        <dbReference type="ARBA" id="ARBA00004563"/>
    </source>
</evidence>
<evidence type="ECO:0000256" key="5">
    <source>
        <dbReference type="ARBA" id="ARBA00008101"/>
    </source>
</evidence>
<reference evidence="21 23" key="1">
    <citation type="journal article" date="2011" name="Virus Genes">
        <title>Comparative genomic sequence analysis of the Marek's disease vaccine strain SB-1.</title>
        <authorList>
            <person name="Spatz S.J."/>
            <person name="Schat K.A."/>
        </authorList>
    </citation>
    <scope>NUCLEOTIDE SEQUENCE [LARGE SCALE GENOMIC DNA]</scope>
    <source>
        <strain evidence="21">SB-1</strain>
    </source>
</reference>
<dbReference type="Gene3D" id="2.60.40.10">
    <property type="entry name" value="Immunoglobulins"/>
    <property type="match status" value="1"/>
</dbReference>
<evidence type="ECO:0000256" key="17">
    <source>
        <dbReference type="ARBA" id="ARBA00025134"/>
    </source>
</evidence>
<sequence length="518" mass="58013">MLEGEGRVLTFKSTPRDHGGIMLDIPGLRGIMSCPRMPLFLMAAMMCSATTVNRILIPQGNSATLKISRYPPVVDGTPYTETWTWISNRCNETATGYVCLDSVNCFHDLIVKMACWRYSKEVILRTARFVVERGVLKTIETAKLRNAPRVLIVDNVDTQWTVLNASEQNAGIYIRYSRNGTRTAHVDAIVLAVSGRKRGRVPPTVYPVGPFLHKFQISLKNFKTFLYQVGDTVTISITTRLETTVRAFKLEFRVMFLPYSPNCKSFTIYEPCIFHPKEPECISPSELSECRFASNAQVLEIAAARSVNCSAGRACHYDAEVDESMQQRFAFLYSEIPSFTIGNAGPGDAGLYVVVALCDERPTTWTHVYLSTLDKILDVHEIAHKPGFDDRVLSSNDDAARGVRPGAAIEKESGRLRLSGALIASIVLVAAAVVTTVSFCGACVFRWRRRCHRKTQAPGNSCKYMSLPQNHWEEFYDDVRVGSAPQYEQFNQRLPERTRSGYTAWLSSDIAAVRKRLD</sequence>
<evidence type="ECO:0000256" key="7">
    <source>
        <dbReference type="ARBA" id="ARBA00022511"/>
    </source>
</evidence>
<comment type="similarity">
    <text evidence="5">Belongs to the alphaherpesvirinae glycoprotein E family.</text>
</comment>
<keyword evidence="10" id="KW-0946">Virion</keyword>
<dbReference type="RefSeq" id="YP_010795693.1">
    <property type="nucleotide sequence ID" value="NC_075702.1"/>
</dbReference>
<evidence type="ECO:0000256" key="14">
    <source>
        <dbReference type="ARBA" id="ARBA00023081"/>
    </source>
</evidence>
<protein>
    <recommendedName>
        <fullName evidence="6">Envelope glycoprotein E</fullName>
    </recommendedName>
</protein>
<evidence type="ECO:0000256" key="18">
    <source>
        <dbReference type="SAM" id="Phobius"/>
    </source>
</evidence>
<reference evidence="22" key="2">
    <citation type="submission" date="2018-09" db="EMBL/GenBank/DDBJ databases">
        <title>Genomic sequence analysis of Gallid alphaherpesvirus 3 strain 301B/1.</title>
        <authorList>
            <person name="Kim T."/>
            <person name="Volkening J.D."/>
            <person name="Spatz S.J."/>
        </authorList>
    </citation>
    <scope>NUCLEOTIDE SEQUENCE</scope>
    <source>
        <strain evidence="22">301B/1</strain>
    </source>
</reference>
<feature type="domain" description="Envelope glycoprotein E N-terminal" evidence="20">
    <location>
        <begin position="69"/>
        <end position="194"/>
    </location>
</feature>
<feature type="transmembrane region" description="Helical" evidence="18">
    <location>
        <begin position="421"/>
        <end position="445"/>
    </location>
</feature>
<keyword evidence="7" id="KW-1032">Host cell membrane</keyword>
<feature type="domain" description="Envelope glycoprotein E Fc-binding" evidence="19">
    <location>
        <begin position="216"/>
        <end position="386"/>
    </location>
</feature>
<evidence type="ECO:0000259" key="20">
    <source>
        <dbReference type="Pfam" id="PF20418"/>
    </source>
</evidence>
<keyword evidence="16" id="KW-0325">Glycoprotein</keyword>
<dbReference type="KEGG" id="vg:80532853"/>
<evidence type="ECO:0000256" key="11">
    <source>
        <dbReference type="ARBA" id="ARBA00022870"/>
    </source>
</evidence>
<keyword evidence="13 18" id="KW-1133">Transmembrane helix</keyword>
<evidence type="ECO:0000256" key="8">
    <source>
        <dbReference type="ARBA" id="ARBA00022692"/>
    </source>
</evidence>
<evidence type="ECO:0000256" key="3">
    <source>
        <dbReference type="ARBA" id="ARBA00004402"/>
    </source>
</evidence>